<dbReference type="InterPro" id="IPR000300">
    <property type="entry name" value="IPPc"/>
</dbReference>
<feature type="compositionally biased region" description="Low complexity" evidence="1">
    <location>
        <begin position="402"/>
        <end position="419"/>
    </location>
</feature>
<organism evidence="4 5">
    <name type="scientific">Caulochytrium protostelioides</name>
    <dbReference type="NCBI Taxonomy" id="1555241"/>
    <lineage>
        <taxon>Eukaryota</taxon>
        <taxon>Fungi</taxon>
        <taxon>Fungi incertae sedis</taxon>
        <taxon>Chytridiomycota</taxon>
        <taxon>Chytridiomycota incertae sedis</taxon>
        <taxon>Chytridiomycetes</taxon>
        <taxon>Caulochytriales</taxon>
        <taxon>Caulochytriaceae</taxon>
        <taxon>Caulochytrium</taxon>
    </lineage>
</organism>
<feature type="compositionally biased region" description="Pro residues" evidence="1">
    <location>
        <begin position="70"/>
        <end position="79"/>
    </location>
</feature>
<dbReference type="InterPro" id="IPR046985">
    <property type="entry name" value="IP5"/>
</dbReference>
<proteinExistence type="predicted"/>
<feature type="compositionally biased region" description="Low complexity" evidence="1">
    <location>
        <begin position="426"/>
        <end position="451"/>
    </location>
</feature>
<accession>A0A4V1IUC0</accession>
<dbReference type="OrthoDB" id="62798at2759"/>
<evidence type="ECO:0000313" key="4">
    <source>
        <dbReference type="EMBL" id="RKP00029.1"/>
    </source>
</evidence>
<dbReference type="InterPro" id="IPR036691">
    <property type="entry name" value="Endo/exonu/phosph_ase_sf"/>
</dbReference>
<evidence type="ECO:0000256" key="1">
    <source>
        <dbReference type="SAM" id="MobiDB-lite"/>
    </source>
</evidence>
<dbReference type="SUPFAM" id="SSF56219">
    <property type="entry name" value="DNase I-like"/>
    <property type="match status" value="1"/>
</dbReference>
<keyword evidence="2" id="KW-0812">Transmembrane</keyword>
<keyword evidence="5" id="KW-1185">Reference proteome</keyword>
<evidence type="ECO:0000313" key="5">
    <source>
        <dbReference type="Proteomes" id="UP000274922"/>
    </source>
</evidence>
<feature type="compositionally biased region" description="Pro residues" evidence="1">
    <location>
        <begin position="666"/>
        <end position="680"/>
    </location>
</feature>
<keyword evidence="2" id="KW-0472">Membrane</keyword>
<feature type="compositionally biased region" description="Low complexity" evidence="1">
    <location>
        <begin position="80"/>
        <end position="91"/>
    </location>
</feature>
<feature type="region of interest" description="Disordered" evidence="1">
    <location>
        <begin position="663"/>
        <end position="747"/>
    </location>
</feature>
<evidence type="ECO:0000256" key="2">
    <source>
        <dbReference type="SAM" id="Phobius"/>
    </source>
</evidence>
<dbReference type="AlphaFoldDB" id="A0A4V1IUC0"/>
<feature type="domain" description="Inositol polyphosphate-related phosphatase" evidence="3">
    <location>
        <begin position="487"/>
        <end position="580"/>
    </location>
</feature>
<name>A0A4V1IUC0_9FUNG</name>
<dbReference type="Pfam" id="PF22669">
    <property type="entry name" value="Exo_endo_phos2"/>
    <property type="match status" value="2"/>
</dbReference>
<dbReference type="EMBL" id="ML014240">
    <property type="protein sequence ID" value="RKP00029.1"/>
    <property type="molecule type" value="Genomic_DNA"/>
</dbReference>
<dbReference type="STRING" id="1555241.A0A4V1IUC0"/>
<dbReference type="GO" id="GO:0046856">
    <property type="term" value="P:phosphatidylinositol dephosphorylation"/>
    <property type="evidence" value="ECO:0007669"/>
    <property type="project" value="InterPro"/>
</dbReference>
<dbReference type="Proteomes" id="UP000274922">
    <property type="component" value="Unassembled WGS sequence"/>
</dbReference>
<keyword evidence="2" id="KW-1133">Transmembrane helix</keyword>
<feature type="domain" description="Inositol polyphosphate-related phosphatase" evidence="3">
    <location>
        <begin position="275"/>
        <end position="354"/>
    </location>
</feature>
<feature type="transmembrane region" description="Helical" evidence="2">
    <location>
        <begin position="633"/>
        <end position="654"/>
    </location>
</feature>
<feature type="region of interest" description="Disordered" evidence="1">
    <location>
        <begin position="32"/>
        <end position="91"/>
    </location>
</feature>
<protein>
    <recommendedName>
        <fullName evidence="3">Inositol polyphosphate-related phosphatase domain-containing protein</fullName>
    </recommendedName>
</protein>
<dbReference type="PANTHER" id="PTHR11200">
    <property type="entry name" value="INOSITOL 5-PHOSPHATASE"/>
    <property type="match status" value="1"/>
</dbReference>
<sequence length="747" mass="77582">MASASAPIRLLVGTFNVGTKALTWTASTAAASAAAAPAAAPTSTASSRSPSPTPSASPTRPLLAADAAPTPLPPLPPSTPTAAAAAAAAPATRPRFGDEVLPPLEPWLSIASEAASAARDPARHAPPHLVVLALQEVMTQGAALGPWVLRREQAVGPGAVAAQTRHRLHPWGAVVAAALHALWPGTVFRAAVSQRMVTMGLLVFVRDGAVAFSRLTLGALGSGMLGTYGNKGAVAVGLEHLVALPDGVDGVDDVGRGDGAVGAPAAASEPDTAGVHLCFVGAHLHAHEGDRYRRWRHDQVQDILHHLVLEPVPLDGLEDLRRPPPRADVSTGAQRILDYDLVVLSGDLNYRLDPGRVAMAPAPAAMAPLTDASIRERILRAVAADAVPWLLSWDELLQTMRSAPSPARKPPALAAAPRPAGDEADTATAHASASDGASETSGERSPLLGAPAPAPAPRAPSAVAWSRRLGAWLAALAGRRGPLLAAGALEAPIRFLPTYKFSTHADDYTRRVYSPKRLPAYCDRILVLAPADLDPDGRAGGPPAPLAAGYLPRDAVADAVVLKQYGADHGLHWSDHKPLALRMVIAPARLGRAVRQARGRGVPGAGRPLPPLAASHRALIAATRWMRWLRWTLPHVVLLAILAAAAAAAAAAAVDAVDARHAPSLALPPRPPPRPPPPPERSGHLSPSRGVYPSWVRRRQLWPPPPPPRQGVRQIVGHGPIQGFPASETAPVVTTAAGRLDGSPSFE</sequence>
<feature type="region of interest" description="Disordered" evidence="1">
    <location>
        <begin position="402"/>
        <end position="455"/>
    </location>
</feature>
<feature type="compositionally biased region" description="Low complexity" evidence="1">
    <location>
        <begin position="32"/>
        <end position="69"/>
    </location>
</feature>
<evidence type="ECO:0000259" key="3">
    <source>
        <dbReference type="Pfam" id="PF22669"/>
    </source>
</evidence>
<dbReference type="GO" id="GO:0004439">
    <property type="term" value="F:phosphatidylinositol-4,5-bisphosphate 5-phosphatase activity"/>
    <property type="evidence" value="ECO:0007669"/>
    <property type="project" value="TreeGrafter"/>
</dbReference>
<dbReference type="Gene3D" id="3.60.10.10">
    <property type="entry name" value="Endonuclease/exonuclease/phosphatase"/>
    <property type="match status" value="1"/>
</dbReference>
<reference evidence="5" key="1">
    <citation type="journal article" date="2018" name="Nat. Microbiol.">
        <title>Leveraging single-cell genomics to expand the fungal tree of life.</title>
        <authorList>
            <person name="Ahrendt S.R."/>
            <person name="Quandt C.A."/>
            <person name="Ciobanu D."/>
            <person name="Clum A."/>
            <person name="Salamov A."/>
            <person name="Andreopoulos B."/>
            <person name="Cheng J.F."/>
            <person name="Woyke T."/>
            <person name="Pelin A."/>
            <person name="Henrissat B."/>
            <person name="Reynolds N.K."/>
            <person name="Benny G.L."/>
            <person name="Smith M.E."/>
            <person name="James T.Y."/>
            <person name="Grigoriev I.V."/>
        </authorList>
    </citation>
    <scope>NUCLEOTIDE SEQUENCE [LARGE SCALE GENOMIC DNA]</scope>
    <source>
        <strain evidence="5">ATCC 52028</strain>
    </source>
</reference>
<gene>
    <name evidence="4" type="ORF">CXG81DRAFT_27244</name>
</gene>